<evidence type="ECO:0000259" key="1">
    <source>
        <dbReference type="Pfam" id="PF13590"/>
    </source>
</evidence>
<organism evidence="2 3">
    <name type="scientific">Candidatus Amulumruptor caecigallinarius</name>
    <dbReference type="NCBI Taxonomy" id="2109911"/>
    <lineage>
        <taxon>Bacteria</taxon>
        <taxon>Pseudomonadati</taxon>
        <taxon>Bacteroidota</taxon>
        <taxon>Bacteroidia</taxon>
        <taxon>Bacteroidales</taxon>
        <taxon>Muribaculaceae</taxon>
        <taxon>Candidatus Amulumruptor</taxon>
    </lineage>
</organism>
<dbReference type="Proteomes" id="UP000711407">
    <property type="component" value="Unassembled WGS sequence"/>
</dbReference>
<proteinExistence type="predicted"/>
<name>A0A4Q0UB89_9BACT</name>
<dbReference type="PROSITE" id="PS51257">
    <property type="entry name" value="PROKAR_LIPOPROTEIN"/>
    <property type="match status" value="1"/>
</dbReference>
<protein>
    <submittedName>
        <fullName evidence="2">DUF4136 domain-containing protein</fullName>
    </submittedName>
</protein>
<dbReference type="Gene3D" id="3.30.160.670">
    <property type="match status" value="1"/>
</dbReference>
<dbReference type="InterPro" id="IPR025411">
    <property type="entry name" value="DUF4136"/>
</dbReference>
<accession>A0A4Q0UB89</accession>
<dbReference type="Pfam" id="PF13590">
    <property type="entry name" value="DUF4136"/>
    <property type="match status" value="1"/>
</dbReference>
<evidence type="ECO:0000313" key="2">
    <source>
        <dbReference type="EMBL" id="HJE38672.1"/>
    </source>
</evidence>
<sequence length="207" mass="23291">MKKLILLAASTLFLATGCSQFSLVNSETYNNANLTQYHTFRIVTPADGHMIPGMEMVTYYNIAAAIREQMVQRGFKEDPTSNLLVNIALTIKNKIATEPAIPPVYMPYTGPMYNGLYPFYMYPNGYWANYYPAYYSNAQVITGIYKEGVLTMDMVNIKQQLPLYSASVATILNQGNGQFRNLNEISQAVSTLFSKFPVPLLPQYQSK</sequence>
<feature type="domain" description="DUF4136" evidence="1">
    <location>
        <begin position="29"/>
        <end position="197"/>
    </location>
</feature>
<gene>
    <name evidence="2" type="ORF">K8V47_02765</name>
</gene>
<reference evidence="2" key="2">
    <citation type="submission" date="2021-09" db="EMBL/GenBank/DDBJ databases">
        <authorList>
            <person name="Gilroy R."/>
        </authorList>
    </citation>
    <scope>NUCLEOTIDE SEQUENCE</scope>
    <source>
        <strain evidence="2">4100</strain>
    </source>
</reference>
<comment type="caution">
    <text evidence="2">The sequence shown here is derived from an EMBL/GenBank/DDBJ whole genome shotgun (WGS) entry which is preliminary data.</text>
</comment>
<reference evidence="2" key="1">
    <citation type="journal article" date="2021" name="PeerJ">
        <title>Extensive microbial diversity within the chicken gut microbiome revealed by metagenomics and culture.</title>
        <authorList>
            <person name="Gilroy R."/>
            <person name="Ravi A."/>
            <person name="Getino M."/>
            <person name="Pursley I."/>
            <person name="Horton D.L."/>
            <person name="Alikhan N.F."/>
            <person name="Baker D."/>
            <person name="Gharbi K."/>
            <person name="Hall N."/>
            <person name="Watson M."/>
            <person name="Adriaenssens E.M."/>
            <person name="Foster-Nyarko E."/>
            <person name="Jarju S."/>
            <person name="Secka A."/>
            <person name="Antonio M."/>
            <person name="Oren A."/>
            <person name="Chaudhuri R.R."/>
            <person name="La Ragione R."/>
            <person name="Hildebrand F."/>
            <person name="Pallen M.J."/>
        </authorList>
    </citation>
    <scope>NUCLEOTIDE SEQUENCE</scope>
    <source>
        <strain evidence="2">4100</strain>
    </source>
</reference>
<dbReference type="EMBL" id="DYXT01000017">
    <property type="protein sequence ID" value="HJE38672.1"/>
    <property type="molecule type" value="Genomic_DNA"/>
</dbReference>
<evidence type="ECO:0000313" key="3">
    <source>
        <dbReference type="Proteomes" id="UP000711407"/>
    </source>
</evidence>
<dbReference type="AlphaFoldDB" id="A0A4Q0UB89"/>